<keyword evidence="1" id="KW-1005">Bacterial flagellum biogenesis</keyword>
<dbReference type="AlphaFoldDB" id="A0A3B1CWV4"/>
<dbReference type="GO" id="GO:0044781">
    <property type="term" value="P:bacterial-type flagellum organization"/>
    <property type="evidence" value="ECO:0007669"/>
    <property type="project" value="UniProtKB-KW"/>
</dbReference>
<dbReference type="Pfam" id="PF13861">
    <property type="entry name" value="FLgD_tudor"/>
    <property type="match status" value="1"/>
</dbReference>
<dbReference type="EMBL" id="UOGH01000274">
    <property type="protein sequence ID" value="VAX32912.1"/>
    <property type="molecule type" value="Genomic_DNA"/>
</dbReference>
<protein>
    <submittedName>
        <fullName evidence="3">Flagellar basal-body rod modification protein FlgD</fullName>
    </submittedName>
</protein>
<evidence type="ECO:0000313" key="3">
    <source>
        <dbReference type="EMBL" id="VAX32912.1"/>
    </source>
</evidence>
<keyword evidence="3" id="KW-0969">Cilium</keyword>
<dbReference type="Pfam" id="PF03963">
    <property type="entry name" value="FlgD"/>
    <property type="match status" value="1"/>
</dbReference>
<dbReference type="PROSITE" id="PS50978">
    <property type="entry name" value="NEAT"/>
    <property type="match status" value="1"/>
</dbReference>
<evidence type="ECO:0000256" key="1">
    <source>
        <dbReference type="ARBA" id="ARBA00022795"/>
    </source>
</evidence>
<sequence length="205" mass="22028">MNPATGTVGKDDFLRLFTTQLRYQSPLNPMDSTEFTAQLAQFSSLEQLVSMGDTLDGILSYQDSLNNALATNLMGKMVKVEGNRVNLEGSAAISYEVSQNVGKMTLNINNSSGEVVRTIELGKQPAGGGRYIWDGTDNDGNPLPDGLYTVNFSAADNNGNSVPVSTETLSMVTGISFEDGITYLVLDNNTRVSLGEIKEIWEGGV</sequence>
<dbReference type="InterPro" id="IPR006635">
    <property type="entry name" value="NEAT_dom"/>
</dbReference>
<dbReference type="InterPro" id="IPR025963">
    <property type="entry name" value="FLgD_Tudor"/>
</dbReference>
<dbReference type="InterPro" id="IPR025965">
    <property type="entry name" value="FlgD/Vpr_Ig-like"/>
</dbReference>
<evidence type="ECO:0000259" key="2">
    <source>
        <dbReference type="PROSITE" id="PS50978"/>
    </source>
</evidence>
<name>A0A3B1CWV4_9ZZZZ</name>
<keyword evidence="3" id="KW-0966">Cell projection</keyword>
<proteinExistence type="predicted"/>
<feature type="domain" description="NEAT" evidence="2">
    <location>
        <begin position="143"/>
        <end position="205"/>
    </location>
</feature>
<dbReference type="Gene3D" id="2.60.40.4070">
    <property type="match status" value="1"/>
</dbReference>
<keyword evidence="3" id="KW-0282">Flagellum</keyword>
<dbReference type="Gene3D" id="2.30.30.910">
    <property type="match status" value="1"/>
</dbReference>
<gene>
    <name evidence="3" type="ORF">MNBD_NITROSPIRAE02-1653</name>
</gene>
<accession>A0A3B1CWV4</accession>
<reference evidence="3" key="1">
    <citation type="submission" date="2018-06" db="EMBL/GenBank/DDBJ databases">
        <authorList>
            <person name="Zhirakovskaya E."/>
        </authorList>
    </citation>
    <scope>NUCLEOTIDE SEQUENCE</scope>
</reference>
<organism evidence="3">
    <name type="scientific">hydrothermal vent metagenome</name>
    <dbReference type="NCBI Taxonomy" id="652676"/>
    <lineage>
        <taxon>unclassified sequences</taxon>
        <taxon>metagenomes</taxon>
        <taxon>ecological metagenomes</taxon>
    </lineage>
</organism>
<dbReference type="Pfam" id="PF13860">
    <property type="entry name" value="FlgD_ig"/>
    <property type="match status" value="1"/>
</dbReference>
<dbReference type="InterPro" id="IPR005648">
    <property type="entry name" value="FlgD"/>
</dbReference>